<evidence type="ECO:0000313" key="1">
    <source>
        <dbReference type="EMBL" id="BAB60591.1"/>
    </source>
</evidence>
<dbReference type="Pfam" id="PF13412">
    <property type="entry name" value="HTH_24"/>
    <property type="match status" value="1"/>
</dbReference>
<name>Q978G6_THEVO</name>
<organism evidence="1 2">
    <name type="scientific">Thermoplasma volcanium (strain ATCC 51530 / DSM 4299 / JCM 9571 / NBRC 15438 / GSS1)</name>
    <dbReference type="NCBI Taxonomy" id="273116"/>
    <lineage>
        <taxon>Archaea</taxon>
        <taxon>Methanobacteriati</taxon>
        <taxon>Thermoplasmatota</taxon>
        <taxon>Thermoplasmata</taxon>
        <taxon>Thermoplasmatales</taxon>
        <taxon>Thermoplasmataceae</taxon>
        <taxon>Thermoplasma</taxon>
    </lineage>
</organism>
<dbReference type="KEGG" id="tvo:TVG1497808"/>
<dbReference type="STRING" id="273116.gene:9382261"/>
<dbReference type="Proteomes" id="UP000001017">
    <property type="component" value="Chromosome"/>
</dbReference>
<dbReference type="EMBL" id="BA000011">
    <property type="protein sequence ID" value="BAB60591.1"/>
    <property type="molecule type" value="Genomic_DNA"/>
</dbReference>
<dbReference type="OrthoDB" id="56972at2157"/>
<accession>Q978G6</accession>
<dbReference type="AlphaFoldDB" id="Q978G6"/>
<dbReference type="InterPro" id="IPR036390">
    <property type="entry name" value="WH_DNA-bd_sf"/>
</dbReference>
<dbReference type="PaxDb" id="273116-14325688"/>
<protein>
    <recommendedName>
        <fullName evidence="3">HTH marR-type domain-containing protein</fullName>
    </recommendedName>
</protein>
<dbReference type="SUPFAM" id="SSF46785">
    <property type="entry name" value="Winged helix' DNA-binding domain"/>
    <property type="match status" value="1"/>
</dbReference>
<keyword evidence="2" id="KW-1185">Reference proteome</keyword>
<reference evidence="1 2" key="2">
    <citation type="journal article" date="2000" name="Proc. Natl. Acad. Sci. U.S.A.">
        <title>Archaeal adaptation to higher temperatures revealed by genomic sequence of Thermoplasma volcanium.</title>
        <authorList>
            <person name="Kawashima T."/>
            <person name="Amano N."/>
            <person name="Koike H."/>
            <person name="Makino S."/>
            <person name="Higuchi S."/>
            <person name="Kawashima-Ohya Y."/>
            <person name="Watanabe K."/>
            <person name="Yamazaki M."/>
            <person name="Kanehori K."/>
            <person name="Kawamoto T."/>
            <person name="Nunoshiba T."/>
            <person name="Yamamoto Y."/>
            <person name="Aramaki H."/>
            <person name="Makino K."/>
            <person name="Suzuki M."/>
        </authorList>
    </citation>
    <scope>NUCLEOTIDE SEQUENCE [LARGE SCALE GENOMIC DNA]</scope>
    <source>
        <strain evidence="2">ATCC 51530 / DSM 4299 / JCM 9571 / NBRC 15438 / GSS1</strain>
    </source>
</reference>
<dbReference type="CDD" id="cd00090">
    <property type="entry name" value="HTH_ARSR"/>
    <property type="match status" value="1"/>
</dbReference>
<gene>
    <name evidence="1" type="ORF">TVG1497808</name>
</gene>
<sequence length="205" mass="24044">MSTENEIIILLKKDGPKRLDELAKELGISNMAVLRHMEKLEATGVVERRTFKGKQGRPYFKFSIKEIGASQITNSDGKILLDLISFLSENGHEKILDNFLEWRYSQQIIEYRKQMSGEDSDQKFLTLVKLRYDDCYFPEYSVRDGIYEITEYNCPIFRIAQKDGYACELERKLFENTTGFDVEYTHRQVDGAYSCKFILRKKPFD</sequence>
<dbReference type="GeneID" id="1442138"/>
<proteinExistence type="predicted"/>
<dbReference type="eggNOG" id="arCOG01692">
    <property type="taxonomic scope" value="Archaea"/>
</dbReference>
<dbReference type="RefSeq" id="WP_010917680.1">
    <property type="nucleotide sequence ID" value="NC_002689.2"/>
</dbReference>
<evidence type="ECO:0000313" key="2">
    <source>
        <dbReference type="Proteomes" id="UP000001017"/>
    </source>
</evidence>
<dbReference type="InterPro" id="IPR036388">
    <property type="entry name" value="WH-like_DNA-bd_sf"/>
</dbReference>
<dbReference type="Gene3D" id="1.10.10.10">
    <property type="entry name" value="Winged helix-like DNA-binding domain superfamily/Winged helix DNA-binding domain"/>
    <property type="match status" value="1"/>
</dbReference>
<evidence type="ECO:0008006" key="3">
    <source>
        <dbReference type="Google" id="ProtNLM"/>
    </source>
</evidence>
<dbReference type="DNASU" id="1442138"/>
<reference evidence="1 2" key="1">
    <citation type="journal article" date="1999" name="Proc. Jpn. Acad.">
        <title>Determination of the complete genomic DNA sequence of Thermoplasma volvanium GSS1.</title>
        <authorList>
            <person name="Kawashima T."/>
            <person name="Yamamoto Y."/>
            <person name="Aramaki H."/>
            <person name="Nunoshiba T."/>
            <person name="Kawamoto T."/>
            <person name="Watanabe K."/>
            <person name="Yamazaki M."/>
            <person name="Kanehori K."/>
            <person name="Amano N."/>
            <person name="Ohya Y."/>
            <person name="Makino K."/>
            <person name="Suzuki M."/>
        </authorList>
    </citation>
    <scope>NUCLEOTIDE SEQUENCE [LARGE SCALE GENOMIC DNA]</scope>
    <source>
        <strain evidence="2">ATCC 51530 / DSM 4299 / JCM 9571 / NBRC 15438 / GSS1</strain>
    </source>
</reference>
<dbReference type="HOGENOM" id="CLU_078469_2_1_2"/>
<dbReference type="InterPro" id="IPR011991">
    <property type="entry name" value="ArsR-like_HTH"/>
</dbReference>
<dbReference type="PhylomeDB" id="Q978G6"/>